<reference evidence="4 6" key="2">
    <citation type="journal article" date="2018" name="Plant J.">
        <title>The Physcomitrella patens chromosome-scale assembly reveals moss genome structure and evolution.</title>
        <authorList>
            <person name="Lang D."/>
            <person name="Ullrich K.K."/>
            <person name="Murat F."/>
            <person name="Fuchs J."/>
            <person name="Jenkins J."/>
            <person name="Haas F.B."/>
            <person name="Piednoel M."/>
            <person name="Gundlach H."/>
            <person name="Van Bel M."/>
            <person name="Meyberg R."/>
            <person name="Vives C."/>
            <person name="Morata J."/>
            <person name="Symeonidi A."/>
            <person name="Hiss M."/>
            <person name="Muchero W."/>
            <person name="Kamisugi Y."/>
            <person name="Saleh O."/>
            <person name="Blanc G."/>
            <person name="Decker E.L."/>
            <person name="van Gessel N."/>
            <person name="Grimwood J."/>
            <person name="Hayes R.D."/>
            <person name="Graham S.W."/>
            <person name="Gunter L.E."/>
            <person name="McDaniel S.F."/>
            <person name="Hoernstein S.N.W."/>
            <person name="Larsson A."/>
            <person name="Li F.W."/>
            <person name="Perroud P.F."/>
            <person name="Phillips J."/>
            <person name="Ranjan P."/>
            <person name="Rokshar D.S."/>
            <person name="Rothfels C.J."/>
            <person name="Schneider L."/>
            <person name="Shu S."/>
            <person name="Stevenson D.W."/>
            <person name="Thummler F."/>
            <person name="Tillich M."/>
            <person name="Villarreal Aguilar J.C."/>
            <person name="Widiez T."/>
            <person name="Wong G.K."/>
            <person name="Wymore A."/>
            <person name="Zhang Y."/>
            <person name="Zimmer A.D."/>
            <person name="Quatrano R.S."/>
            <person name="Mayer K.F.X."/>
            <person name="Goodstein D."/>
            <person name="Casacuberta J.M."/>
            <person name="Vandepoele K."/>
            <person name="Reski R."/>
            <person name="Cuming A.C."/>
            <person name="Tuskan G.A."/>
            <person name="Maumus F."/>
            <person name="Salse J."/>
            <person name="Schmutz J."/>
            <person name="Rensing S.A."/>
        </authorList>
    </citation>
    <scope>NUCLEOTIDE SEQUENCE [LARGE SCALE GENOMIC DNA]</scope>
    <source>
        <strain evidence="5 6">cv. Gransden 2004</strain>
    </source>
</reference>
<dbReference type="PROSITE" id="PS50102">
    <property type="entry name" value="RRM"/>
    <property type="match status" value="2"/>
</dbReference>
<keyword evidence="6" id="KW-1185">Reference proteome</keyword>
<evidence type="ECO:0000256" key="1">
    <source>
        <dbReference type="ARBA" id="ARBA00022884"/>
    </source>
</evidence>
<dbReference type="Pfam" id="PF00076">
    <property type="entry name" value="RRM_1"/>
    <property type="match status" value="2"/>
</dbReference>
<evidence type="ECO:0000259" key="3">
    <source>
        <dbReference type="PROSITE" id="PS50102"/>
    </source>
</evidence>
<dbReference type="AlphaFoldDB" id="A0A2K1K4I2"/>
<dbReference type="InterPro" id="IPR000504">
    <property type="entry name" value="RRM_dom"/>
</dbReference>
<dbReference type="GO" id="GO:0003729">
    <property type="term" value="F:mRNA binding"/>
    <property type="evidence" value="ECO:0000318"/>
    <property type="project" value="GO_Central"/>
</dbReference>
<proteinExistence type="predicted"/>
<protein>
    <recommendedName>
        <fullName evidence="3">RRM domain-containing protein</fullName>
    </recommendedName>
</protein>
<dbReference type="PANTHER" id="PTHR10501">
    <property type="entry name" value="U1 SMALL NUCLEAR RIBONUCLEOPROTEIN A/U2 SMALL NUCLEAR RIBONUCLEOPROTEIN B"/>
    <property type="match status" value="1"/>
</dbReference>
<dbReference type="InterPro" id="IPR012677">
    <property type="entry name" value="Nucleotide-bd_a/b_plait_sf"/>
</dbReference>
<dbReference type="EnsemblPlants" id="Pp3c9_25140V3.1">
    <property type="protein sequence ID" value="Pp3c9_25140V3.1"/>
    <property type="gene ID" value="Pp3c9_25140"/>
</dbReference>
<feature type="domain" description="RRM" evidence="3">
    <location>
        <begin position="258"/>
        <end position="336"/>
    </location>
</feature>
<accession>A0A2K1K4I2</accession>
<dbReference type="InterPro" id="IPR035979">
    <property type="entry name" value="RBD_domain_sf"/>
</dbReference>
<feature type="domain" description="RRM" evidence="3">
    <location>
        <begin position="83"/>
        <end position="162"/>
    </location>
</feature>
<dbReference type="SUPFAM" id="SSF54928">
    <property type="entry name" value="RNA-binding domain, RBD"/>
    <property type="match status" value="1"/>
</dbReference>
<dbReference type="STRING" id="3218.A0A2K1K4I2"/>
<reference evidence="4 6" key="1">
    <citation type="journal article" date="2008" name="Science">
        <title>The Physcomitrella genome reveals evolutionary insights into the conquest of land by plants.</title>
        <authorList>
            <person name="Rensing S."/>
            <person name="Lang D."/>
            <person name="Zimmer A."/>
            <person name="Terry A."/>
            <person name="Salamov A."/>
            <person name="Shapiro H."/>
            <person name="Nishiyama T."/>
            <person name="Perroud P.-F."/>
            <person name="Lindquist E."/>
            <person name="Kamisugi Y."/>
            <person name="Tanahashi T."/>
            <person name="Sakakibara K."/>
            <person name="Fujita T."/>
            <person name="Oishi K."/>
            <person name="Shin-I T."/>
            <person name="Kuroki Y."/>
            <person name="Toyoda A."/>
            <person name="Suzuki Y."/>
            <person name="Hashimoto A."/>
            <person name="Yamaguchi K."/>
            <person name="Sugano A."/>
            <person name="Kohara Y."/>
            <person name="Fujiyama A."/>
            <person name="Anterola A."/>
            <person name="Aoki S."/>
            <person name="Ashton N."/>
            <person name="Barbazuk W.B."/>
            <person name="Barker E."/>
            <person name="Bennetzen J."/>
            <person name="Bezanilla M."/>
            <person name="Blankenship R."/>
            <person name="Cho S.H."/>
            <person name="Dutcher S."/>
            <person name="Estelle M."/>
            <person name="Fawcett J.A."/>
            <person name="Gundlach H."/>
            <person name="Hanada K."/>
            <person name="Heyl A."/>
            <person name="Hicks K.A."/>
            <person name="Hugh J."/>
            <person name="Lohr M."/>
            <person name="Mayer K."/>
            <person name="Melkozernov A."/>
            <person name="Murata T."/>
            <person name="Nelson D."/>
            <person name="Pils B."/>
            <person name="Prigge M."/>
            <person name="Reiss B."/>
            <person name="Renner T."/>
            <person name="Rombauts S."/>
            <person name="Rushton P."/>
            <person name="Sanderfoot A."/>
            <person name="Schween G."/>
            <person name="Shiu S.-H."/>
            <person name="Stueber K."/>
            <person name="Theodoulou F.L."/>
            <person name="Tu H."/>
            <person name="Van de Peer Y."/>
            <person name="Verrier P.J."/>
            <person name="Waters E."/>
            <person name="Wood A."/>
            <person name="Yang L."/>
            <person name="Cove D."/>
            <person name="Cuming A."/>
            <person name="Hasebe M."/>
            <person name="Lucas S."/>
            <person name="Mishler D.B."/>
            <person name="Reski R."/>
            <person name="Grigoriev I."/>
            <person name="Quatrano R.S."/>
            <person name="Boore J.L."/>
        </authorList>
    </citation>
    <scope>NUCLEOTIDE SEQUENCE [LARGE SCALE GENOMIC DNA]</scope>
    <source>
        <strain evidence="5 6">cv. Gransden 2004</strain>
    </source>
</reference>
<sequence length="348" mass="38238">MLASLGSSARRSQRNPLPFHQFPSLALYECLSDRHESFINHSRGSSAELDLEEGVSSTVSVTNRDERIEYARWGRRMAEEEVKTLFLSGLPDDIKEREIYNLFRNFEGYESCQLKFSGRGFQIVAFAVFTDQATALKAKEELNGLKFDPQTGAVLHIELARANSRTKRSRSEDGATVAEKRTRGPLGVVGTFAEPGVGATLHMPGLHPSIFNDMPGFPPPPSGGMMAPPFNGQEGISGHMMGMVPLPPPAPGSNPPCSTLFIANLGPSCTEEELSQLLSRYPGFSKLKYQMKAGQPVAFVEFQDIRCSTQALSALQNSKHLPAVDRGGMRVEYAKAKMGQPRRDRVHP</sequence>
<organism evidence="4">
    <name type="scientific">Physcomitrium patens</name>
    <name type="common">Spreading-leaved earth moss</name>
    <name type="synonym">Physcomitrella patens</name>
    <dbReference type="NCBI Taxonomy" id="3218"/>
    <lineage>
        <taxon>Eukaryota</taxon>
        <taxon>Viridiplantae</taxon>
        <taxon>Streptophyta</taxon>
        <taxon>Embryophyta</taxon>
        <taxon>Bryophyta</taxon>
        <taxon>Bryophytina</taxon>
        <taxon>Bryopsida</taxon>
        <taxon>Funariidae</taxon>
        <taxon>Funariales</taxon>
        <taxon>Funariaceae</taxon>
        <taxon>Physcomitrium</taxon>
    </lineage>
</organism>
<dbReference type="EMBL" id="ABEU02000009">
    <property type="protein sequence ID" value="PNR48689.1"/>
    <property type="molecule type" value="Genomic_DNA"/>
</dbReference>
<gene>
    <name evidence="5" type="primary">LOC112287133</name>
    <name evidence="4" type="ORF">PHYPA_013166</name>
</gene>
<reference evidence="5" key="3">
    <citation type="submission" date="2020-12" db="UniProtKB">
        <authorList>
            <consortium name="EnsemblPlants"/>
        </authorList>
    </citation>
    <scope>IDENTIFICATION</scope>
</reference>
<evidence type="ECO:0000313" key="5">
    <source>
        <dbReference type="EnsemblPlants" id="Pp3c9_25140V3.1"/>
    </source>
</evidence>
<evidence type="ECO:0000313" key="4">
    <source>
        <dbReference type="EMBL" id="PNR48689.1"/>
    </source>
</evidence>
<dbReference type="SMART" id="SM00360">
    <property type="entry name" value="RRM"/>
    <property type="match status" value="2"/>
</dbReference>
<dbReference type="FunCoup" id="A0A2K1K4I2">
    <property type="interactions" value="1183"/>
</dbReference>
<keyword evidence="1 2" id="KW-0694">RNA-binding</keyword>
<name>A0A2K1K4I2_PHYPA</name>
<dbReference type="PaxDb" id="3218-PP1S131_96V6.1"/>
<dbReference type="Proteomes" id="UP000006727">
    <property type="component" value="Chromosome 9"/>
</dbReference>
<dbReference type="Gene3D" id="3.30.70.330">
    <property type="match status" value="2"/>
</dbReference>
<evidence type="ECO:0000256" key="2">
    <source>
        <dbReference type="PROSITE-ProRule" id="PRU00176"/>
    </source>
</evidence>
<evidence type="ECO:0000313" key="6">
    <source>
        <dbReference type="Proteomes" id="UP000006727"/>
    </source>
</evidence>
<dbReference type="Gramene" id="Pp3c9_25140V3.1">
    <property type="protein sequence ID" value="Pp3c9_25140V3.1"/>
    <property type="gene ID" value="Pp3c9_25140"/>
</dbReference>
<dbReference type="FunFam" id="3.30.70.330:FF:000335">
    <property type="entry name" value="RNA-binding protein with multiple splicing 2"/>
    <property type="match status" value="1"/>
</dbReference>